<reference evidence="1" key="1">
    <citation type="journal article" date="2019" name="bioRxiv">
        <title>The Genome of the Zebra Mussel, Dreissena polymorpha: A Resource for Invasive Species Research.</title>
        <authorList>
            <person name="McCartney M.A."/>
            <person name="Auch B."/>
            <person name="Kono T."/>
            <person name="Mallez S."/>
            <person name="Zhang Y."/>
            <person name="Obille A."/>
            <person name="Becker A."/>
            <person name="Abrahante J.E."/>
            <person name="Garbe J."/>
            <person name="Badalamenti J.P."/>
            <person name="Herman A."/>
            <person name="Mangelson H."/>
            <person name="Liachko I."/>
            <person name="Sullivan S."/>
            <person name="Sone E.D."/>
            <person name="Koren S."/>
            <person name="Silverstein K.A.T."/>
            <person name="Beckman K.B."/>
            <person name="Gohl D.M."/>
        </authorList>
    </citation>
    <scope>NUCLEOTIDE SEQUENCE</scope>
    <source>
        <strain evidence="1">Duluth1</strain>
        <tissue evidence="1">Whole animal</tissue>
    </source>
</reference>
<proteinExistence type="predicted"/>
<comment type="caution">
    <text evidence="1">The sequence shown here is derived from an EMBL/GenBank/DDBJ whole genome shotgun (WGS) entry which is preliminary data.</text>
</comment>
<protein>
    <submittedName>
        <fullName evidence="1">Uncharacterized protein</fullName>
    </submittedName>
</protein>
<dbReference type="Proteomes" id="UP000828390">
    <property type="component" value="Unassembled WGS sequence"/>
</dbReference>
<accession>A0A9D4CI81</accession>
<dbReference type="AlphaFoldDB" id="A0A9D4CI81"/>
<reference evidence="1" key="2">
    <citation type="submission" date="2020-11" db="EMBL/GenBank/DDBJ databases">
        <authorList>
            <person name="McCartney M.A."/>
            <person name="Auch B."/>
            <person name="Kono T."/>
            <person name="Mallez S."/>
            <person name="Becker A."/>
            <person name="Gohl D.M."/>
            <person name="Silverstein K.A.T."/>
            <person name="Koren S."/>
            <person name="Bechman K.B."/>
            <person name="Herman A."/>
            <person name="Abrahante J.E."/>
            <person name="Garbe J."/>
        </authorList>
    </citation>
    <scope>NUCLEOTIDE SEQUENCE</scope>
    <source>
        <strain evidence="1">Duluth1</strain>
        <tissue evidence="1">Whole animal</tissue>
    </source>
</reference>
<dbReference type="EMBL" id="JAIWYP010000012">
    <property type="protein sequence ID" value="KAH3725809.1"/>
    <property type="molecule type" value="Genomic_DNA"/>
</dbReference>
<name>A0A9D4CI81_DREPO</name>
<sequence>MFEDLYEQCSFFQLLAFSIPWTQMGICGSSLVRNTANRLLISILVTFKEDGHRIENNGIDVHEFKKNNMKCINKLSVFVVN</sequence>
<evidence type="ECO:0000313" key="2">
    <source>
        <dbReference type="Proteomes" id="UP000828390"/>
    </source>
</evidence>
<evidence type="ECO:0000313" key="1">
    <source>
        <dbReference type="EMBL" id="KAH3725809.1"/>
    </source>
</evidence>
<gene>
    <name evidence="1" type="ORF">DPMN_051658</name>
</gene>
<keyword evidence="2" id="KW-1185">Reference proteome</keyword>
<organism evidence="1 2">
    <name type="scientific">Dreissena polymorpha</name>
    <name type="common">Zebra mussel</name>
    <name type="synonym">Mytilus polymorpha</name>
    <dbReference type="NCBI Taxonomy" id="45954"/>
    <lineage>
        <taxon>Eukaryota</taxon>
        <taxon>Metazoa</taxon>
        <taxon>Spiralia</taxon>
        <taxon>Lophotrochozoa</taxon>
        <taxon>Mollusca</taxon>
        <taxon>Bivalvia</taxon>
        <taxon>Autobranchia</taxon>
        <taxon>Heteroconchia</taxon>
        <taxon>Euheterodonta</taxon>
        <taxon>Imparidentia</taxon>
        <taxon>Neoheterodontei</taxon>
        <taxon>Myida</taxon>
        <taxon>Dreissenoidea</taxon>
        <taxon>Dreissenidae</taxon>
        <taxon>Dreissena</taxon>
    </lineage>
</organism>